<feature type="region of interest" description="Disordered" evidence="1">
    <location>
        <begin position="1"/>
        <end position="30"/>
    </location>
</feature>
<dbReference type="Proteomes" id="UP000053398">
    <property type="component" value="Unassembled WGS sequence"/>
</dbReference>
<feature type="region of interest" description="Disordered" evidence="1">
    <location>
        <begin position="90"/>
        <end position="114"/>
    </location>
</feature>
<evidence type="ECO:0000313" key="2">
    <source>
        <dbReference type="EMBL" id="KUN16048.1"/>
    </source>
</evidence>
<sequence length="114" mass="12448">MADDNVFVADPSRIQSGAGATDQVAEATDRAAEQFADDTAFDPADPPWGNDSYGKQYVQNYVPFHNLLRDGIRDLAQAMESAARLTLSSGKNFEKTQTDNTKAIHDLPTPHSHI</sequence>
<comment type="caution">
    <text evidence="2">The sequence shown here is derived from an EMBL/GenBank/DDBJ whole genome shotgun (WGS) entry which is preliminary data.</text>
</comment>
<evidence type="ECO:0008006" key="4">
    <source>
        <dbReference type="Google" id="ProtNLM"/>
    </source>
</evidence>
<evidence type="ECO:0000256" key="1">
    <source>
        <dbReference type="SAM" id="MobiDB-lite"/>
    </source>
</evidence>
<evidence type="ECO:0000313" key="3">
    <source>
        <dbReference type="Proteomes" id="UP000053398"/>
    </source>
</evidence>
<dbReference type="AlphaFoldDB" id="A0A117Q9I9"/>
<protein>
    <recommendedName>
        <fullName evidence="4">ESX-1 secretion-associated protein</fullName>
    </recommendedName>
</protein>
<proteinExistence type="predicted"/>
<name>A0A117Q9I9_STRCK</name>
<accession>A0A117Q9I9</accession>
<gene>
    <name evidence="2" type="ORF">AQJ11_41405</name>
</gene>
<keyword evidence="3" id="KW-1185">Reference proteome</keyword>
<dbReference type="RefSeq" id="WP_058084528.1">
    <property type="nucleotide sequence ID" value="NZ_KQ948376.1"/>
</dbReference>
<reference evidence="2 3" key="1">
    <citation type="submission" date="2015-10" db="EMBL/GenBank/DDBJ databases">
        <title>Draft genome sequence of Streptomyces corchorusii DSM 40340, type strain for the species Streptomyces corchorusii.</title>
        <authorList>
            <person name="Ruckert C."/>
            <person name="Winkler A."/>
            <person name="Kalinowski J."/>
            <person name="Kampfer P."/>
            <person name="Glaeser S."/>
        </authorList>
    </citation>
    <scope>NUCLEOTIDE SEQUENCE [LARGE SCALE GENOMIC DNA]</scope>
    <source>
        <strain evidence="2 3">DSM 40340</strain>
    </source>
</reference>
<feature type="compositionally biased region" description="Basic and acidic residues" evidence="1">
    <location>
        <begin position="92"/>
        <end position="105"/>
    </location>
</feature>
<organism evidence="2 3">
    <name type="scientific">Streptomyces corchorusii</name>
    <name type="common">Streptomyces chibaensis</name>
    <dbReference type="NCBI Taxonomy" id="1903"/>
    <lineage>
        <taxon>Bacteria</taxon>
        <taxon>Bacillati</taxon>
        <taxon>Actinomycetota</taxon>
        <taxon>Actinomycetes</taxon>
        <taxon>Kitasatosporales</taxon>
        <taxon>Streptomycetaceae</taxon>
        <taxon>Streptomyces</taxon>
    </lineage>
</organism>
<dbReference type="EMBL" id="LMWP01000064">
    <property type="protein sequence ID" value="KUN16048.1"/>
    <property type="molecule type" value="Genomic_DNA"/>
</dbReference>